<protein>
    <submittedName>
        <fullName evidence="1">Uncharacterized protein</fullName>
    </submittedName>
</protein>
<sequence length="117" mass="13229">MREEVVHVGPDPGGHLARGVLLARRAWWLRPAAHSRELRELLHCRPDALAPEHGMDRNEFDFSGFRISNPSFTSMTDEDELFRPTIHPLALLLSIAAINVWNRLNAATKQVAGKWQA</sequence>
<accession>A0A538UC73</accession>
<comment type="caution">
    <text evidence="1">The sequence shown here is derived from an EMBL/GenBank/DDBJ whole genome shotgun (WGS) entry which is preliminary data.</text>
</comment>
<evidence type="ECO:0000313" key="1">
    <source>
        <dbReference type="EMBL" id="TMQ73505.1"/>
    </source>
</evidence>
<dbReference type="Proteomes" id="UP000319771">
    <property type="component" value="Unassembled WGS sequence"/>
</dbReference>
<name>A0A538UC73_UNCEI</name>
<gene>
    <name evidence="1" type="ORF">E6K81_04365</name>
</gene>
<reference evidence="1 2" key="1">
    <citation type="journal article" date="2019" name="Nat. Microbiol.">
        <title>Mediterranean grassland soil C-N compound turnover is dependent on rainfall and depth, and is mediated by genomically divergent microorganisms.</title>
        <authorList>
            <person name="Diamond S."/>
            <person name="Andeer P.F."/>
            <person name="Li Z."/>
            <person name="Crits-Christoph A."/>
            <person name="Burstein D."/>
            <person name="Anantharaman K."/>
            <person name="Lane K.R."/>
            <person name="Thomas B.C."/>
            <person name="Pan C."/>
            <person name="Northen T.R."/>
            <person name="Banfield J.F."/>
        </authorList>
    </citation>
    <scope>NUCLEOTIDE SEQUENCE [LARGE SCALE GENOMIC DNA]</scope>
    <source>
        <strain evidence="1">WS_11</strain>
    </source>
</reference>
<dbReference type="EMBL" id="VBPB01000066">
    <property type="protein sequence ID" value="TMQ73505.1"/>
    <property type="molecule type" value="Genomic_DNA"/>
</dbReference>
<proteinExistence type="predicted"/>
<organism evidence="1 2">
    <name type="scientific">Eiseniibacteriota bacterium</name>
    <dbReference type="NCBI Taxonomy" id="2212470"/>
    <lineage>
        <taxon>Bacteria</taxon>
        <taxon>Candidatus Eiseniibacteriota</taxon>
    </lineage>
</organism>
<dbReference type="AlphaFoldDB" id="A0A538UC73"/>
<evidence type="ECO:0000313" key="2">
    <source>
        <dbReference type="Proteomes" id="UP000319771"/>
    </source>
</evidence>